<evidence type="ECO:0000313" key="1">
    <source>
        <dbReference type="EMBL" id="MPM64445.1"/>
    </source>
</evidence>
<comment type="caution">
    <text evidence="1">The sequence shown here is derived from an EMBL/GenBank/DDBJ whole genome shotgun (WGS) entry which is preliminary data.</text>
</comment>
<dbReference type="AlphaFoldDB" id="A0A645BG81"/>
<dbReference type="EMBL" id="VSSQ01019959">
    <property type="protein sequence ID" value="MPM64445.1"/>
    <property type="molecule type" value="Genomic_DNA"/>
</dbReference>
<reference evidence="1" key="1">
    <citation type="submission" date="2019-08" db="EMBL/GenBank/DDBJ databases">
        <authorList>
            <person name="Kucharzyk K."/>
            <person name="Murdoch R.W."/>
            <person name="Higgins S."/>
            <person name="Loffler F."/>
        </authorList>
    </citation>
    <scope>NUCLEOTIDE SEQUENCE</scope>
</reference>
<proteinExistence type="predicted"/>
<organism evidence="1">
    <name type="scientific">bioreactor metagenome</name>
    <dbReference type="NCBI Taxonomy" id="1076179"/>
    <lineage>
        <taxon>unclassified sequences</taxon>
        <taxon>metagenomes</taxon>
        <taxon>ecological metagenomes</taxon>
    </lineage>
</organism>
<sequence length="67" mass="8024">MQVEQSPPDLDYTLYEDFYHALLKMYVSLVGSPFVLERFCLRLFRQERFSSHFDLDILKEACDELQS</sequence>
<gene>
    <name evidence="1" type="ORF">SDC9_111331</name>
</gene>
<accession>A0A645BG81</accession>
<protein>
    <submittedName>
        <fullName evidence="1">Uncharacterized protein</fullName>
    </submittedName>
</protein>
<name>A0A645BG81_9ZZZZ</name>